<protein>
    <submittedName>
        <fullName evidence="1">Uncharacterized protein</fullName>
    </submittedName>
</protein>
<reference evidence="1 2" key="1">
    <citation type="submission" date="2020-08" db="EMBL/GenBank/DDBJ databases">
        <title>Genomic Encyclopedia of Type Strains, Phase IV (KMG-IV): sequencing the most valuable type-strain genomes for metagenomic binning, comparative biology and taxonomic classification.</title>
        <authorList>
            <person name="Goeker M."/>
        </authorList>
    </citation>
    <scope>NUCLEOTIDE SEQUENCE [LARGE SCALE GENOMIC DNA]</scope>
    <source>
        <strain evidence="1 2">DSM 7465</strain>
    </source>
</reference>
<comment type="caution">
    <text evidence="1">The sequence shown here is derived from an EMBL/GenBank/DDBJ whole genome shotgun (WGS) entry which is preliminary data.</text>
</comment>
<dbReference type="Proteomes" id="UP000575068">
    <property type="component" value="Unassembled WGS sequence"/>
</dbReference>
<proteinExistence type="predicted"/>
<sequence length="31" mass="3395">MISIAFFLLMNQTQANAAKESESFLNEGSMA</sequence>
<accession>A0A840HXC8</accession>
<evidence type="ECO:0000313" key="1">
    <source>
        <dbReference type="EMBL" id="MBB4642633.1"/>
    </source>
</evidence>
<organism evidence="1 2">
    <name type="scientific">Rhizorhapis suberifaciens</name>
    <name type="common">corky root of lettuce</name>
    <dbReference type="NCBI Taxonomy" id="13656"/>
    <lineage>
        <taxon>Bacteria</taxon>
        <taxon>Pseudomonadati</taxon>
        <taxon>Pseudomonadota</taxon>
        <taxon>Alphaproteobacteria</taxon>
        <taxon>Sphingomonadales</taxon>
        <taxon>Sphingomonadaceae</taxon>
        <taxon>Rhizorhapis</taxon>
    </lineage>
</organism>
<dbReference type="AlphaFoldDB" id="A0A840HXC8"/>
<dbReference type="EMBL" id="JACHOV010000012">
    <property type="protein sequence ID" value="MBB4642633.1"/>
    <property type="molecule type" value="Genomic_DNA"/>
</dbReference>
<keyword evidence="2" id="KW-1185">Reference proteome</keyword>
<name>A0A840HXC8_9SPHN</name>
<gene>
    <name evidence="1" type="ORF">HNQ99_002969</name>
</gene>
<evidence type="ECO:0000313" key="2">
    <source>
        <dbReference type="Proteomes" id="UP000575068"/>
    </source>
</evidence>